<reference evidence="2 3" key="1">
    <citation type="submission" date="2022-05" db="EMBL/GenBank/DDBJ databases">
        <authorList>
            <consortium name="Genoscope - CEA"/>
            <person name="William W."/>
        </authorList>
    </citation>
    <scope>NUCLEOTIDE SEQUENCE [LARGE SCALE GENOMIC DNA]</scope>
</reference>
<feature type="region of interest" description="Disordered" evidence="1">
    <location>
        <begin position="27"/>
        <end position="50"/>
    </location>
</feature>
<organism evidence="2 3">
    <name type="scientific">Porites evermanni</name>
    <dbReference type="NCBI Taxonomy" id="104178"/>
    <lineage>
        <taxon>Eukaryota</taxon>
        <taxon>Metazoa</taxon>
        <taxon>Cnidaria</taxon>
        <taxon>Anthozoa</taxon>
        <taxon>Hexacorallia</taxon>
        <taxon>Scleractinia</taxon>
        <taxon>Fungiina</taxon>
        <taxon>Poritidae</taxon>
        <taxon>Porites</taxon>
    </lineage>
</organism>
<feature type="non-terminal residue" evidence="2">
    <location>
        <position position="88"/>
    </location>
</feature>
<evidence type="ECO:0000256" key="1">
    <source>
        <dbReference type="SAM" id="MobiDB-lite"/>
    </source>
</evidence>
<proteinExistence type="predicted"/>
<protein>
    <submittedName>
        <fullName evidence="2">Uncharacterized protein</fullName>
    </submittedName>
</protein>
<gene>
    <name evidence="2" type="ORF">PEVE_00037938</name>
</gene>
<dbReference type="EMBL" id="CALNXI010000632">
    <property type="protein sequence ID" value="CAH3030406.1"/>
    <property type="molecule type" value="Genomic_DNA"/>
</dbReference>
<dbReference type="Proteomes" id="UP001159427">
    <property type="component" value="Unassembled WGS sequence"/>
</dbReference>
<accession>A0ABN8MQI1</accession>
<evidence type="ECO:0000313" key="2">
    <source>
        <dbReference type="EMBL" id="CAH3030406.1"/>
    </source>
</evidence>
<feature type="compositionally biased region" description="Polar residues" evidence="1">
    <location>
        <begin position="32"/>
        <end position="41"/>
    </location>
</feature>
<evidence type="ECO:0000313" key="3">
    <source>
        <dbReference type="Proteomes" id="UP001159427"/>
    </source>
</evidence>
<comment type="caution">
    <text evidence="2">The sequence shown here is derived from an EMBL/GenBank/DDBJ whole genome shotgun (WGS) entry which is preliminary data.</text>
</comment>
<keyword evidence="3" id="KW-1185">Reference proteome</keyword>
<name>A0ABN8MQI1_9CNID</name>
<sequence length="88" mass="9879">MNCGANDGCQERIKGTEKASPIHTLFHRSQGGLDNSQSHSANLFRVNDPRSDPRVLHELTQNKMAEDTESDIAIRFVHENGYREISAK</sequence>